<organism evidence="4 5">
    <name type="scientific">Macrostomum lignano</name>
    <dbReference type="NCBI Taxonomy" id="282301"/>
    <lineage>
        <taxon>Eukaryota</taxon>
        <taxon>Metazoa</taxon>
        <taxon>Spiralia</taxon>
        <taxon>Lophotrochozoa</taxon>
        <taxon>Platyhelminthes</taxon>
        <taxon>Rhabditophora</taxon>
        <taxon>Macrostomorpha</taxon>
        <taxon>Macrostomida</taxon>
        <taxon>Macrostomidae</taxon>
        <taxon>Macrostomum</taxon>
    </lineage>
</organism>
<evidence type="ECO:0000313" key="5">
    <source>
        <dbReference type="Proteomes" id="UP000215902"/>
    </source>
</evidence>
<dbReference type="Proteomes" id="UP000215902">
    <property type="component" value="Unassembled WGS sequence"/>
</dbReference>
<evidence type="ECO:0000256" key="1">
    <source>
        <dbReference type="SAM" id="MobiDB-lite"/>
    </source>
</evidence>
<dbReference type="GO" id="GO:0003676">
    <property type="term" value="F:nucleic acid binding"/>
    <property type="evidence" value="ECO:0007669"/>
    <property type="project" value="InterPro"/>
</dbReference>
<dbReference type="PROSITE" id="PS51857">
    <property type="entry name" value="CSD_2"/>
    <property type="match status" value="1"/>
</dbReference>
<dbReference type="InterPro" id="IPR019844">
    <property type="entry name" value="CSD_CS"/>
</dbReference>
<feature type="compositionally biased region" description="Polar residues" evidence="1">
    <location>
        <begin position="270"/>
        <end position="285"/>
    </location>
</feature>
<sequence>MTENNNEGKAKTETHNSTKLEDVPKKEKTVLATKVTGTVKWFNVKNGYGFINRHDTKEDIFVHQTAIARNNPKKWQRSVGDGEQVEFDVVEGEKGQEAANVTGPDGAPVRGSAYAADRYNPRQRGGGLGFGRRGGGPAGFGGPIAYNYLVEPYYQQPPVAAPPQQQLGGRAAPAARSGSRYSSEPVYQYDFGYHGYQQMFGPQQPQHQRFATYDYLAQPQPYPHLPVFGYRGGGYGVGRGGRGGRGGGRGRGRGGGQLRGENAGFGNSAELPQSASQTDAEQTTV</sequence>
<dbReference type="InterPro" id="IPR011129">
    <property type="entry name" value="CSD"/>
</dbReference>
<evidence type="ECO:0000259" key="2">
    <source>
        <dbReference type="PROSITE" id="PS50206"/>
    </source>
</evidence>
<protein>
    <submittedName>
        <fullName evidence="4">Uncharacterized protein</fullName>
    </submittedName>
</protein>
<dbReference type="FunFam" id="2.40.50.140:FF:000054">
    <property type="entry name" value="Nuclease-sensitive element-binding protein 1"/>
    <property type="match status" value="1"/>
</dbReference>
<dbReference type="InterPro" id="IPR012340">
    <property type="entry name" value="NA-bd_OB-fold"/>
</dbReference>
<name>A0A267FM37_9PLAT</name>
<dbReference type="OrthoDB" id="203339at2759"/>
<evidence type="ECO:0000259" key="3">
    <source>
        <dbReference type="PROSITE" id="PS51857"/>
    </source>
</evidence>
<proteinExistence type="predicted"/>
<accession>A0A267FM37</accession>
<dbReference type="InterPro" id="IPR001763">
    <property type="entry name" value="Rhodanese-like_dom"/>
</dbReference>
<dbReference type="PROSITE" id="PS00352">
    <property type="entry name" value="CSD_1"/>
    <property type="match status" value="1"/>
</dbReference>
<dbReference type="SMART" id="SM00357">
    <property type="entry name" value="CSP"/>
    <property type="match status" value="1"/>
</dbReference>
<dbReference type="AlphaFoldDB" id="A0A267FM37"/>
<keyword evidence="5" id="KW-1185">Reference proteome</keyword>
<feature type="region of interest" description="Disordered" evidence="1">
    <location>
        <begin position="159"/>
        <end position="179"/>
    </location>
</feature>
<feature type="domain" description="CSD" evidence="3">
    <location>
        <begin position="34"/>
        <end position="103"/>
    </location>
</feature>
<feature type="region of interest" description="Disordered" evidence="1">
    <location>
        <begin position="1"/>
        <end position="26"/>
    </location>
</feature>
<dbReference type="STRING" id="282301.A0A267FM37"/>
<dbReference type="EMBL" id="NIVC01000977">
    <property type="protein sequence ID" value="PAA74099.1"/>
    <property type="molecule type" value="Genomic_DNA"/>
</dbReference>
<dbReference type="SUPFAM" id="SSF50249">
    <property type="entry name" value="Nucleic acid-binding proteins"/>
    <property type="match status" value="1"/>
</dbReference>
<feature type="compositionally biased region" description="Gly residues" evidence="1">
    <location>
        <begin position="239"/>
        <end position="258"/>
    </location>
</feature>
<dbReference type="Pfam" id="PF00313">
    <property type="entry name" value="CSD"/>
    <property type="match status" value="1"/>
</dbReference>
<comment type="caution">
    <text evidence="4">The sequence shown here is derived from an EMBL/GenBank/DDBJ whole genome shotgun (WGS) entry which is preliminary data.</text>
</comment>
<gene>
    <name evidence="4" type="ORF">BOX15_Mlig003535g2</name>
</gene>
<dbReference type="PROSITE" id="PS50206">
    <property type="entry name" value="RHODANESE_3"/>
    <property type="match status" value="1"/>
</dbReference>
<feature type="domain" description="Rhodanese" evidence="2">
    <location>
        <begin position="168"/>
        <end position="205"/>
    </location>
</feature>
<reference evidence="4 5" key="1">
    <citation type="submission" date="2017-06" db="EMBL/GenBank/DDBJ databases">
        <title>A platform for efficient transgenesis in Macrostomum lignano, a flatworm model organism for stem cell research.</title>
        <authorList>
            <person name="Berezikov E."/>
        </authorList>
    </citation>
    <scope>NUCLEOTIDE SEQUENCE [LARGE SCALE GENOMIC DNA]</scope>
    <source>
        <strain evidence="4">DV1</strain>
        <tissue evidence="4">Whole organism</tissue>
    </source>
</reference>
<dbReference type="CDD" id="cd04458">
    <property type="entry name" value="CSP_CDS"/>
    <property type="match status" value="1"/>
</dbReference>
<dbReference type="PANTHER" id="PTHR11544">
    <property type="entry name" value="COLD SHOCK DOMAIN CONTAINING PROTEINS"/>
    <property type="match status" value="1"/>
</dbReference>
<evidence type="ECO:0000313" key="4">
    <source>
        <dbReference type="EMBL" id="PAA74099.1"/>
    </source>
</evidence>
<dbReference type="InterPro" id="IPR002059">
    <property type="entry name" value="CSP_DNA-bd"/>
</dbReference>
<dbReference type="Gene3D" id="2.40.50.140">
    <property type="entry name" value="Nucleic acid-binding proteins"/>
    <property type="match status" value="1"/>
</dbReference>
<feature type="region of interest" description="Disordered" evidence="1">
    <location>
        <begin position="239"/>
        <end position="285"/>
    </location>
</feature>
<dbReference type="PRINTS" id="PR00050">
    <property type="entry name" value="COLDSHOCK"/>
</dbReference>
<dbReference type="InterPro" id="IPR050181">
    <property type="entry name" value="Cold_shock_domain"/>
</dbReference>